<keyword evidence="1" id="KW-0269">Exonuclease</keyword>
<comment type="caution">
    <text evidence="1">The sequence shown here is derived from an EMBL/GenBank/DDBJ whole genome shotgun (WGS) entry which is preliminary data.</text>
</comment>
<accession>A0A4R5AR32</accession>
<dbReference type="AlphaFoldDB" id="A0A4R5AR32"/>
<dbReference type="GO" id="GO:0004527">
    <property type="term" value="F:exonuclease activity"/>
    <property type="evidence" value="ECO:0007669"/>
    <property type="project" value="UniProtKB-KW"/>
</dbReference>
<gene>
    <name evidence="1" type="ORF">E0F89_12315</name>
</gene>
<proteinExistence type="predicted"/>
<dbReference type="SUPFAM" id="SSF56219">
    <property type="entry name" value="DNase I-like"/>
    <property type="match status" value="1"/>
</dbReference>
<keyword evidence="2" id="KW-1185">Reference proteome</keyword>
<dbReference type="InterPro" id="IPR036691">
    <property type="entry name" value="Endo/exonu/phosph_ase_sf"/>
</dbReference>
<dbReference type="EMBL" id="SMFM01000006">
    <property type="protein sequence ID" value="TDD75163.1"/>
    <property type="molecule type" value="Genomic_DNA"/>
</dbReference>
<dbReference type="GO" id="GO:0004519">
    <property type="term" value="F:endonuclease activity"/>
    <property type="evidence" value="ECO:0007669"/>
    <property type="project" value="UniProtKB-KW"/>
</dbReference>
<evidence type="ECO:0000313" key="2">
    <source>
        <dbReference type="Proteomes" id="UP000295278"/>
    </source>
</evidence>
<evidence type="ECO:0000313" key="1">
    <source>
        <dbReference type="EMBL" id="TDD75163.1"/>
    </source>
</evidence>
<protein>
    <submittedName>
        <fullName evidence="1">Endonuclease/exonuclease/phosphatase family protein</fullName>
    </submittedName>
</protein>
<name>A0A4R5AR32_9FLAO</name>
<organism evidence="1 2">
    <name type="scientific">Flavobacterium caseinilyticum</name>
    <dbReference type="NCBI Taxonomy" id="2541732"/>
    <lineage>
        <taxon>Bacteria</taxon>
        <taxon>Pseudomonadati</taxon>
        <taxon>Bacteroidota</taxon>
        <taxon>Flavobacteriia</taxon>
        <taxon>Flavobacteriales</taxon>
        <taxon>Flavobacteriaceae</taxon>
        <taxon>Flavobacterium</taxon>
    </lineage>
</organism>
<dbReference type="RefSeq" id="WP_131910085.1">
    <property type="nucleotide sequence ID" value="NZ_SMFM01000006.1"/>
</dbReference>
<dbReference type="OrthoDB" id="583592at2"/>
<dbReference type="Proteomes" id="UP000295278">
    <property type="component" value="Unassembled WGS sequence"/>
</dbReference>
<sequence>MKIITWNCNMAFRKKAEFILTEKPDILIVPECENLERLVFGIGTKQPNDIFWYGNNPHKGIGVFSFGDFKIKLLEIHNPDFKYVLPLSIYNEKINLTVFAIWSQKPKKYDCYTEQVWNAVHFYSNLLDNDNVILAGDFNSNSIWDKPKRVYNHSNLVDYLKGKNIFSTYHHFHNQTQGQEKDNTLFMHRKIERPYHIDFCFASSNLIDKLENVEVGSYEKWTKHSDHKPLTVTLDL</sequence>
<keyword evidence="1" id="KW-0540">Nuclease</keyword>
<reference evidence="1 2" key="1">
    <citation type="submission" date="2019-03" db="EMBL/GenBank/DDBJ databases">
        <title>Flavobacterium AT-3-2 sp. nov., isolated from arctic soil.</title>
        <authorList>
            <person name="Chaudhary D.K."/>
        </authorList>
    </citation>
    <scope>NUCLEOTIDE SEQUENCE [LARGE SCALE GENOMIC DNA]</scope>
    <source>
        <strain evidence="1 2">AT-3-2</strain>
    </source>
</reference>
<keyword evidence="1" id="KW-0378">Hydrolase</keyword>
<dbReference type="Gene3D" id="3.60.10.10">
    <property type="entry name" value="Endonuclease/exonuclease/phosphatase"/>
    <property type="match status" value="1"/>
</dbReference>
<keyword evidence="1" id="KW-0255">Endonuclease</keyword>